<protein>
    <submittedName>
        <fullName evidence="4">SDR family oxidoreductase</fullName>
    </submittedName>
</protein>
<dbReference type="FunFam" id="3.40.50.720:FF:000084">
    <property type="entry name" value="Short-chain dehydrogenase reductase"/>
    <property type="match status" value="1"/>
</dbReference>
<organism evidence="4 5">
    <name type="scientific">Oceaniradius stylonematis</name>
    <dbReference type="NCBI Taxonomy" id="2184161"/>
    <lineage>
        <taxon>Bacteria</taxon>
        <taxon>Pseudomonadati</taxon>
        <taxon>Pseudomonadota</taxon>
        <taxon>Alphaproteobacteria</taxon>
        <taxon>Hyphomicrobiales</taxon>
        <taxon>Ahrensiaceae</taxon>
        <taxon>Oceaniradius</taxon>
    </lineage>
</organism>
<comment type="caution">
    <text evidence="4">The sequence shown here is derived from an EMBL/GenBank/DDBJ whole genome shotgun (WGS) entry which is preliminary data.</text>
</comment>
<dbReference type="AlphaFoldDB" id="A0A3A8AD45"/>
<dbReference type="PANTHER" id="PTHR43669">
    <property type="entry name" value="5-KETO-D-GLUCONATE 5-REDUCTASE"/>
    <property type="match status" value="1"/>
</dbReference>
<dbReference type="Proteomes" id="UP000246132">
    <property type="component" value="Unassembled WGS sequence"/>
</dbReference>
<accession>A0A3A8AD45</accession>
<evidence type="ECO:0000256" key="1">
    <source>
        <dbReference type="ARBA" id="ARBA00006484"/>
    </source>
</evidence>
<dbReference type="PRINTS" id="PR00080">
    <property type="entry name" value="SDRFAMILY"/>
</dbReference>
<gene>
    <name evidence="4" type="ORF">DEM25_005390</name>
</gene>
<dbReference type="PANTHER" id="PTHR43669:SF8">
    <property type="entry name" value="SHORT-CHAIN TYPE DEHYDROGENASE_REDUCTASE-RELATED"/>
    <property type="match status" value="1"/>
</dbReference>
<comment type="similarity">
    <text evidence="1">Belongs to the short-chain dehydrogenases/reductases (SDR) family.</text>
</comment>
<dbReference type="PROSITE" id="PS00061">
    <property type="entry name" value="ADH_SHORT"/>
    <property type="match status" value="1"/>
</dbReference>
<evidence type="ECO:0000256" key="2">
    <source>
        <dbReference type="ARBA" id="ARBA00023002"/>
    </source>
</evidence>
<feature type="domain" description="Ketoreductase" evidence="3">
    <location>
        <begin position="19"/>
        <end position="197"/>
    </location>
</feature>
<keyword evidence="5" id="KW-1185">Reference proteome</keyword>
<dbReference type="InterPro" id="IPR057326">
    <property type="entry name" value="KR_dom"/>
</dbReference>
<dbReference type="Gene3D" id="3.40.50.720">
    <property type="entry name" value="NAD(P)-binding Rossmann-like Domain"/>
    <property type="match status" value="1"/>
</dbReference>
<evidence type="ECO:0000313" key="5">
    <source>
        <dbReference type="Proteomes" id="UP000246132"/>
    </source>
</evidence>
<dbReference type="PRINTS" id="PR00081">
    <property type="entry name" value="GDHRDH"/>
</dbReference>
<dbReference type="CDD" id="cd05233">
    <property type="entry name" value="SDR_c"/>
    <property type="match status" value="1"/>
</dbReference>
<dbReference type="SUPFAM" id="SSF51735">
    <property type="entry name" value="NAD(P)-binding Rossmann-fold domains"/>
    <property type="match status" value="1"/>
</dbReference>
<evidence type="ECO:0000259" key="3">
    <source>
        <dbReference type="SMART" id="SM00822"/>
    </source>
</evidence>
<dbReference type="EMBL" id="QFWV02000004">
    <property type="protein sequence ID" value="RKF07268.1"/>
    <property type="molecule type" value="Genomic_DNA"/>
</dbReference>
<dbReference type="InterPro" id="IPR002347">
    <property type="entry name" value="SDR_fam"/>
</dbReference>
<dbReference type="GO" id="GO:0016491">
    <property type="term" value="F:oxidoreductase activity"/>
    <property type="evidence" value="ECO:0007669"/>
    <property type="project" value="UniProtKB-KW"/>
</dbReference>
<dbReference type="InterPro" id="IPR036291">
    <property type="entry name" value="NAD(P)-bd_dom_sf"/>
</dbReference>
<dbReference type="OrthoDB" id="9779623at2"/>
<name>A0A3A8AD45_9HYPH</name>
<sequence length="271" mass="28257">MPIPISTVGEDNVTQQDGNVAMITGAARGIGLATAKRFLAEGWHVVMIDRLGDLLQKEARALGSNRAHPIVCDVSMPDQVASAVAETLDAPGRIDALVNNAGIAEFAPLLETSFETWTEVMATNLNGPFLMTQAVAPHMVAAGRGGAVVNVTSISGIRASTMRVAYGTSKAGLAHLTKQYAAELGDYGIRVNGVAPGPVETAMAAKVHTPEIRQSYYDHMPLPRHAAESEIASVIWFLCSPDSAFVTGQIIAADGGFAATGVGLPDLPARG</sequence>
<dbReference type="InterPro" id="IPR020904">
    <property type="entry name" value="Sc_DH/Rdtase_CS"/>
</dbReference>
<evidence type="ECO:0000313" key="4">
    <source>
        <dbReference type="EMBL" id="RKF07268.1"/>
    </source>
</evidence>
<dbReference type="Pfam" id="PF13561">
    <property type="entry name" value="adh_short_C2"/>
    <property type="match status" value="1"/>
</dbReference>
<dbReference type="NCBIfam" id="NF005559">
    <property type="entry name" value="PRK07231.1"/>
    <property type="match status" value="1"/>
</dbReference>
<keyword evidence="2" id="KW-0560">Oxidoreductase</keyword>
<dbReference type="SMART" id="SM00822">
    <property type="entry name" value="PKS_KR"/>
    <property type="match status" value="1"/>
</dbReference>
<reference evidence="4 5" key="1">
    <citation type="journal article" date="2018" name="Int. J. Syst. Bacteriol.">
        <title>Oceaniradius stylonemae gen. nov., sp. nov., isolated from a red alga, Stylonema cornu-cervi.</title>
        <authorList>
            <person name="Jeong S."/>
        </authorList>
    </citation>
    <scope>NUCLEOTIDE SEQUENCE [LARGE SCALE GENOMIC DNA]</scope>
    <source>
        <strain evidence="4 5">StC1</strain>
    </source>
</reference>
<proteinExistence type="inferred from homology"/>